<dbReference type="RefSeq" id="WP_160799443.1">
    <property type="nucleotide sequence ID" value="NZ_WUUL01000001.1"/>
</dbReference>
<protein>
    <submittedName>
        <fullName evidence="1">Uncharacterized protein</fullName>
    </submittedName>
</protein>
<name>A0A6I4VLE2_9BACL</name>
<dbReference type="AlphaFoldDB" id="A0A6I4VLE2"/>
<comment type="caution">
    <text evidence="1">The sequence shown here is derived from an EMBL/GenBank/DDBJ whole genome shotgun (WGS) entry which is preliminary data.</text>
</comment>
<dbReference type="Proteomes" id="UP000430692">
    <property type="component" value="Unassembled WGS sequence"/>
</dbReference>
<sequence>MQDHQYSNVYQIGGTTIYVVAPQITDEERKERLEEIKRQIWLIWMNMISKQ</sequence>
<keyword evidence="2" id="KW-1185">Reference proteome</keyword>
<accession>A0A6I4VLE2</accession>
<proteinExistence type="predicted"/>
<evidence type="ECO:0000313" key="1">
    <source>
        <dbReference type="EMBL" id="MXQ52419.1"/>
    </source>
</evidence>
<organism evidence="1 2">
    <name type="scientific">Shimazuella alba</name>
    <dbReference type="NCBI Taxonomy" id="2690964"/>
    <lineage>
        <taxon>Bacteria</taxon>
        <taxon>Bacillati</taxon>
        <taxon>Bacillota</taxon>
        <taxon>Bacilli</taxon>
        <taxon>Bacillales</taxon>
        <taxon>Thermoactinomycetaceae</taxon>
        <taxon>Shimazuella</taxon>
    </lineage>
</organism>
<dbReference type="EMBL" id="WUUL01000001">
    <property type="protein sequence ID" value="MXQ52419.1"/>
    <property type="molecule type" value="Genomic_DNA"/>
</dbReference>
<gene>
    <name evidence="1" type="ORF">GSM42_01350</name>
</gene>
<evidence type="ECO:0000313" key="2">
    <source>
        <dbReference type="Proteomes" id="UP000430692"/>
    </source>
</evidence>
<reference evidence="1 2" key="1">
    <citation type="submission" date="2019-12" db="EMBL/GenBank/DDBJ databases">
        <title>Whole-genome analyses of novel actinobacteria.</title>
        <authorList>
            <person name="Sahin N."/>
            <person name="Saygin H."/>
        </authorList>
    </citation>
    <scope>NUCLEOTIDE SEQUENCE [LARGE SCALE GENOMIC DNA]</scope>
    <source>
        <strain evidence="1 2">KC615</strain>
    </source>
</reference>